<evidence type="ECO:0000313" key="3">
    <source>
        <dbReference type="Proteomes" id="UP000241440"/>
    </source>
</evidence>
<dbReference type="Gene3D" id="3.60.15.10">
    <property type="entry name" value="Ribonuclease Z/Hydroxyacylglutathione hydrolase-like"/>
    <property type="match status" value="1"/>
</dbReference>
<dbReference type="Proteomes" id="UP000241440">
    <property type="component" value="Unassembled WGS sequence"/>
</dbReference>
<evidence type="ECO:0000313" key="2">
    <source>
        <dbReference type="EMBL" id="PSX08756.1"/>
    </source>
</evidence>
<dbReference type="InterPro" id="IPR001279">
    <property type="entry name" value="Metallo-B-lactamas"/>
</dbReference>
<dbReference type="GeneID" id="61230553"/>
<proteinExistence type="predicted"/>
<reference evidence="2 3" key="1">
    <citation type="submission" date="2018-01" db="EMBL/GenBank/DDBJ databases">
        <title>Whole genome sequencing of Histamine producing bacteria.</title>
        <authorList>
            <person name="Butler K."/>
        </authorList>
    </citation>
    <scope>NUCLEOTIDE SEQUENCE [LARGE SCALE GENOMIC DNA]</scope>
    <source>
        <strain evidence="2 3">A2-1</strain>
    </source>
</reference>
<dbReference type="AlphaFoldDB" id="A0A855SG96"/>
<name>A0A855SG96_PHOAN</name>
<comment type="caution">
    <text evidence="2">The sequence shown here is derived from an EMBL/GenBank/DDBJ whole genome shotgun (WGS) entry which is preliminary data.</text>
</comment>
<dbReference type="EMBL" id="PYOY01000002">
    <property type="protein sequence ID" value="PSX08756.1"/>
    <property type="molecule type" value="Genomic_DNA"/>
</dbReference>
<feature type="domain" description="Metallo-beta-lactamase" evidence="1">
    <location>
        <begin position="17"/>
        <end position="79"/>
    </location>
</feature>
<dbReference type="RefSeq" id="WP_045137429.1">
    <property type="nucleotide sequence ID" value="NZ_JZSZ01000002.1"/>
</dbReference>
<dbReference type="PANTHER" id="PTHR30619:SF1">
    <property type="entry name" value="RECOMBINATION PROTEIN 2"/>
    <property type="match status" value="1"/>
</dbReference>
<dbReference type="InterPro" id="IPR052159">
    <property type="entry name" value="Competence_DNA_uptake"/>
</dbReference>
<dbReference type="InterPro" id="IPR036866">
    <property type="entry name" value="RibonucZ/Hydroxyglut_hydro"/>
</dbReference>
<sequence length="331" mass="37843">MTKSISLFAFDAENGDCLLLINNETQFSILIDSGPKSSSVTERIFNNIRAIIGNKAIDLAIVTHNDDDHIGGFKRLLKKGLMIKSYIFNHHDVINKILVNSRNKKVSIRQDIELEKVIKDKVVSLELTTSGYFNSVNYDVFNITFRSPNKDRLEDYSKWLEKEKKRKNIKVSSGDTSLSIAEHIEESNSDDNFSEDKRAPNGSSLALDISFFDYRVLLLGDAYPSTVINSYKNEKSYPIKYDLVKISHHGSSKNTNNKLLNLFDCDNYLICSNANNKHNHPSPTTLFRLKNLNCNNIYLTKNSIKVDELEHKTGLTFTRPKCDYLEFEYGF</sequence>
<dbReference type="PANTHER" id="PTHR30619">
    <property type="entry name" value="DNA INTERNALIZATION/COMPETENCE PROTEIN COMEC/REC2"/>
    <property type="match status" value="1"/>
</dbReference>
<gene>
    <name evidence="2" type="ORF">C0W41_06645</name>
</gene>
<dbReference type="Pfam" id="PF00753">
    <property type="entry name" value="Lactamase_B"/>
    <property type="match status" value="1"/>
</dbReference>
<accession>A0A855SG96</accession>
<evidence type="ECO:0000259" key="1">
    <source>
        <dbReference type="Pfam" id="PF00753"/>
    </source>
</evidence>
<dbReference type="SUPFAM" id="SSF56281">
    <property type="entry name" value="Metallo-hydrolase/oxidoreductase"/>
    <property type="match status" value="1"/>
</dbReference>
<organism evidence="2 3">
    <name type="scientific">Photobacterium angustum</name>
    <dbReference type="NCBI Taxonomy" id="661"/>
    <lineage>
        <taxon>Bacteria</taxon>
        <taxon>Pseudomonadati</taxon>
        <taxon>Pseudomonadota</taxon>
        <taxon>Gammaproteobacteria</taxon>
        <taxon>Vibrionales</taxon>
        <taxon>Vibrionaceae</taxon>
        <taxon>Photobacterium</taxon>
    </lineage>
</organism>
<protein>
    <recommendedName>
        <fullName evidence="1">Metallo-beta-lactamase domain-containing protein</fullName>
    </recommendedName>
</protein>